<proteinExistence type="predicted"/>
<dbReference type="RefSeq" id="WP_310866420.1">
    <property type="nucleotide sequence ID" value="NZ_JAVLSF010000713.1"/>
</dbReference>
<protein>
    <submittedName>
        <fullName evidence="2">Uncharacterized protein</fullName>
    </submittedName>
</protein>
<dbReference type="AlphaFoldDB" id="A0AAJ2GYV7"/>
<feature type="compositionally biased region" description="Polar residues" evidence="1">
    <location>
        <begin position="38"/>
        <end position="50"/>
    </location>
</feature>
<name>A0AAJ2GYV7_9HYPH</name>
<feature type="region of interest" description="Disordered" evidence="1">
    <location>
        <begin position="1"/>
        <end position="20"/>
    </location>
</feature>
<sequence length="144" mass="15297">AEPATTPSVVEAAAPNQAHQSDAFERTLSIFEQSLNPLPDSINSDNNAESVNHVESARHSAIPQNLSSVTAEIKSAAPQQSVVPVTTPVSTPQNTAPANHQAATQQPIHITPSMGLEEKQWQVDELIQEFGQTAAEQQEALAAD</sequence>
<evidence type="ECO:0000313" key="3">
    <source>
        <dbReference type="Proteomes" id="UP001268610"/>
    </source>
</evidence>
<accession>A0AAJ2GYV7</accession>
<feature type="non-terminal residue" evidence="2">
    <location>
        <position position="1"/>
    </location>
</feature>
<gene>
    <name evidence="2" type="ORF">RJJ65_38020</name>
</gene>
<feature type="non-terminal residue" evidence="2">
    <location>
        <position position="144"/>
    </location>
</feature>
<dbReference type="EMBL" id="JAVLSF010000713">
    <property type="protein sequence ID" value="MDR9778340.1"/>
    <property type="molecule type" value="Genomic_DNA"/>
</dbReference>
<organism evidence="2 3">
    <name type="scientific">Rhizobium hidalgonense</name>
    <dbReference type="NCBI Taxonomy" id="1538159"/>
    <lineage>
        <taxon>Bacteria</taxon>
        <taxon>Pseudomonadati</taxon>
        <taxon>Pseudomonadota</taxon>
        <taxon>Alphaproteobacteria</taxon>
        <taxon>Hyphomicrobiales</taxon>
        <taxon>Rhizobiaceae</taxon>
        <taxon>Rhizobium/Agrobacterium group</taxon>
        <taxon>Rhizobium</taxon>
    </lineage>
</organism>
<feature type="region of interest" description="Disordered" evidence="1">
    <location>
        <begin position="78"/>
        <end position="106"/>
    </location>
</feature>
<feature type="compositionally biased region" description="Polar residues" evidence="1">
    <location>
        <begin position="94"/>
        <end position="106"/>
    </location>
</feature>
<feature type="compositionally biased region" description="Low complexity" evidence="1">
    <location>
        <begin position="78"/>
        <end position="93"/>
    </location>
</feature>
<evidence type="ECO:0000313" key="2">
    <source>
        <dbReference type="EMBL" id="MDR9778340.1"/>
    </source>
</evidence>
<comment type="caution">
    <text evidence="2">The sequence shown here is derived from an EMBL/GenBank/DDBJ whole genome shotgun (WGS) entry which is preliminary data.</text>
</comment>
<feature type="region of interest" description="Disordered" evidence="1">
    <location>
        <begin position="38"/>
        <end position="59"/>
    </location>
</feature>
<dbReference type="Proteomes" id="UP001268610">
    <property type="component" value="Unassembled WGS sequence"/>
</dbReference>
<reference evidence="2" key="1">
    <citation type="submission" date="2023-04" db="EMBL/GenBank/DDBJ databases">
        <title>Genomic characterization of faba bean (Vicia faba) microsymbionts in Mexican soils.</title>
        <authorList>
            <person name="Rivera Orduna F.N."/>
            <person name="Guevara-Luna J."/>
            <person name="Yan J."/>
            <person name="Arroyo-Herrera I."/>
            <person name="Li Y."/>
            <person name="Vasquez-Murrieta M.S."/>
            <person name="Wang E.T."/>
        </authorList>
    </citation>
    <scope>NUCLEOTIDE SEQUENCE</scope>
    <source>
        <strain evidence="2">CH26</strain>
    </source>
</reference>
<evidence type="ECO:0000256" key="1">
    <source>
        <dbReference type="SAM" id="MobiDB-lite"/>
    </source>
</evidence>